<protein>
    <submittedName>
        <fullName evidence="3">Uncharacterized protein</fullName>
    </submittedName>
</protein>
<keyword evidence="2" id="KW-0732">Signal</keyword>
<dbReference type="EMBL" id="JACEFF010000841">
    <property type="protein sequence ID" value="KAH9630066.1"/>
    <property type="molecule type" value="Genomic_DNA"/>
</dbReference>
<feature type="compositionally biased region" description="Low complexity" evidence="1">
    <location>
        <begin position="260"/>
        <end position="272"/>
    </location>
</feature>
<feature type="compositionally biased region" description="Polar residues" evidence="1">
    <location>
        <begin position="138"/>
        <end position="154"/>
    </location>
</feature>
<comment type="caution">
    <text evidence="3">The sequence shown here is derived from an EMBL/GenBank/DDBJ whole genome shotgun (WGS) entry which is preliminary data.</text>
</comment>
<feature type="region of interest" description="Disordered" evidence="1">
    <location>
        <begin position="127"/>
        <end position="176"/>
    </location>
</feature>
<dbReference type="AlphaFoldDB" id="A0A922M5E1"/>
<name>A0A922M5E1_SPOEX</name>
<organism evidence="3 4">
    <name type="scientific">Spodoptera exigua</name>
    <name type="common">Beet armyworm</name>
    <name type="synonym">Noctua fulgens</name>
    <dbReference type="NCBI Taxonomy" id="7107"/>
    <lineage>
        <taxon>Eukaryota</taxon>
        <taxon>Metazoa</taxon>
        <taxon>Ecdysozoa</taxon>
        <taxon>Arthropoda</taxon>
        <taxon>Hexapoda</taxon>
        <taxon>Insecta</taxon>
        <taxon>Pterygota</taxon>
        <taxon>Neoptera</taxon>
        <taxon>Endopterygota</taxon>
        <taxon>Lepidoptera</taxon>
        <taxon>Glossata</taxon>
        <taxon>Ditrysia</taxon>
        <taxon>Noctuoidea</taxon>
        <taxon>Noctuidae</taxon>
        <taxon>Amphipyrinae</taxon>
        <taxon>Spodoptera</taxon>
    </lineage>
</organism>
<gene>
    <name evidence="3" type="ORF">HF086_011468</name>
</gene>
<sequence length="601" mass="69249">MKFCVLFFIISSVIAHVDENNRVKRGATGALHIVTNHAQPIHADVKSEAPTDNTEKTGEQVTSPNDAVTTYEVKSLRKSLVVTPPTTLTLIRSVSRVATLIVLFTELEHPLNVNKREKQYLMEDDPFEGSEQRRDGRQSTPKNNQIDFNPSSNAAKVRYQPKVLTAPPKPTMKPMLTKPLRVDKTPQRIPTKIPIVLKSAKVGPTPANALRMKILESKYNETLANREKLETNTNQPPQFTVYLLNETHPNSNDNENFNVNTISSDSTDPSDNTNDKDAKDRKSNNNQDEKITPTNIKKPIHYFVDEPEPLPPKILRIPEIDIKETEPNKIKEIPIAKKPKNKAKKNEIKSRISSTDSDDDLEITRISNGTHLISIKKLRDDGRPYHNVKEMSIEERILNKPIKPTPVEETEPRKLENFEPDVKETITAGVLLDGTKMETKDQNCITIRNHNYEEIEEKSPLSEPISVQPVYNEFNQDYLRYLQNSYYNPYYQTINDQYRRNYGLIRSSPNIYLADNNNPCVNNEEIIQPNYDSNNEYGNSENINVIQQEVDSYPENILDRKWKNWKDVEIKIRNAKIAEPYDIDIRSMAQNRHFQERIDRW</sequence>
<evidence type="ECO:0000256" key="2">
    <source>
        <dbReference type="SAM" id="SignalP"/>
    </source>
</evidence>
<evidence type="ECO:0000313" key="3">
    <source>
        <dbReference type="EMBL" id="KAH9630066.1"/>
    </source>
</evidence>
<proteinExistence type="predicted"/>
<dbReference type="Proteomes" id="UP000814243">
    <property type="component" value="Unassembled WGS sequence"/>
</dbReference>
<feature type="signal peptide" evidence="2">
    <location>
        <begin position="1"/>
        <end position="15"/>
    </location>
</feature>
<accession>A0A922M5E1</accession>
<evidence type="ECO:0000313" key="4">
    <source>
        <dbReference type="Proteomes" id="UP000814243"/>
    </source>
</evidence>
<feature type="region of interest" description="Disordered" evidence="1">
    <location>
        <begin position="245"/>
        <end position="294"/>
    </location>
</feature>
<feature type="compositionally biased region" description="Basic and acidic residues" evidence="1">
    <location>
        <begin position="273"/>
        <end position="291"/>
    </location>
</feature>
<feature type="chain" id="PRO_5037977757" evidence="2">
    <location>
        <begin position="16"/>
        <end position="601"/>
    </location>
</feature>
<feature type="compositionally biased region" description="Polar residues" evidence="1">
    <location>
        <begin position="247"/>
        <end position="259"/>
    </location>
</feature>
<feature type="region of interest" description="Disordered" evidence="1">
    <location>
        <begin position="43"/>
        <end position="64"/>
    </location>
</feature>
<reference evidence="3" key="1">
    <citation type="journal article" date="2021" name="G3 (Bethesda)">
        <title>Genome and transcriptome analysis of the beet armyworm Spodoptera exigua reveals targets for pest control. .</title>
        <authorList>
            <person name="Simon S."/>
            <person name="Breeschoten T."/>
            <person name="Jansen H.J."/>
            <person name="Dirks R.P."/>
            <person name="Schranz M.E."/>
            <person name="Ros V.I.D."/>
        </authorList>
    </citation>
    <scope>NUCLEOTIDE SEQUENCE</scope>
    <source>
        <strain evidence="3">TB_SE_WUR_2020</strain>
    </source>
</reference>
<feature type="compositionally biased region" description="Basic and acidic residues" evidence="1">
    <location>
        <begin position="43"/>
        <end position="58"/>
    </location>
</feature>
<evidence type="ECO:0000256" key="1">
    <source>
        <dbReference type="SAM" id="MobiDB-lite"/>
    </source>
</evidence>